<dbReference type="NCBIfam" id="TIGR01782">
    <property type="entry name" value="TonB-Xanth-Caul"/>
    <property type="match status" value="1"/>
</dbReference>
<keyword evidence="3" id="KW-0998">Cell outer membrane</keyword>
<sequence>MQRSAQKLELKSLEKLKRSLLALSIAALSTPSMAQSTDAETDMIDEIVVYGVKKSLQRAQDIKRYADTVKDVITASDIGALPDKSVTEALQRVPGVTIERFASSTDPNHFAAEGRGVVVRGLDKVRSEFNGRETFSANTSGGLNYEDVSPELLGSVEVIKNQTADMIAGGVSGTINLITLKPFDNNERVMAFTGRGSYGDMVKEVTPSFSGLFSDRFETDIGEFGVLFSAADKRFTAHGDGVNIENFYERSATQTEMPGGSTALTADFYADGVTPFDSTATYHTPLGGGISSGSSERDRTGLTTSLQWQNPEENMVATLEYIRSDSSETLREHVLAPGFQGFNADVNSVTLLDIDPSTPEIETDAVFDANGRFQSGSLHFDLPYYASVRSHQVDNTIEDLSLGLEFSPTDRLHIELYAQNLDATAKVRNNTIANGFANSNMHLDVTGSTPSIRYLQDTRALDADNPQTYYQAFILDTHVDAEGDLQSYSADVEFDIDSGWMRSVSSGLYFSEREQRIQDDDYANWGGVSATWASDGLKSALVDHPELYNAFTYGSDFFGRNLLSGENRTFLFPHMSNTFNVPAYDAYLEAAGISNVQRVNRYLRDIDGDGIPDTNALGYLPYESSVTKEARTEAYIRVDLESDTTIPISANLGLRYVNYDVESTGSSRFIEIIPPTNTGFYPFYEADYPELVEFLDGTGTIARTVDADSFDTFLPSVNINFGVRDDVVVRVAASKALFFPDLRRLRNTGAYRGSYTEHWLYDDLEPATWSCDWTVTPPRCNEPSGISDVGIAGFRENPELEPEKAVQFDVTTEWYFAEVGSLTFALFHKKIKDLIRQKNVTETVENPGSGTEMTMSVRLPVNEGEGTIKGFEIAYQQFYTFLPGAWSGLGLQLNYTYIDQNDLNDSRGDLGAPNDLSAYGDSRNTFRNFTNLGLPGLSEDTFNTALMYEYNGISARIAYNWRSDYLLARRDANSYSAIHADSYGTMDASLWYTINDSLKVGLEGVNLTADPVKTSTQLNQEGSLTPKSRFVTDKRYAVSLRARF</sequence>
<dbReference type="InterPro" id="IPR036942">
    <property type="entry name" value="Beta-barrel_TonB_sf"/>
</dbReference>
<dbReference type="AlphaFoldDB" id="A0A545TQD4"/>
<feature type="chain" id="PRO_5021797121" evidence="5">
    <location>
        <begin position="35"/>
        <end position="1044"/>
    </location>
</feature>
<reference evidence="8 9" key="1">
    <citation type="submission" date="2019-06" db="EMBL/GenBank/DDBJ databases">
        <title>Whole genome sequence for Cellvibrionaceae sp. R142.</title>
        <authorList>
            <person name="Wang G."/>
        </authorList>
    </citation>
    <scope>NUCLEOTIDE SEQUENCE [LARGE SCALE GENOMIC DNA]</scope>
    <source>
        <strain evidence="8 9">R142</strain>
    </source>
</reference>
<organism evidence="8 9">
    <name type="scientific">Exilibacterium tricleocarpae</name>
    <dbReference type="NCBI Taxonomy" id="2591008"/>
    <lineage>
        <taxon>Bacteria</taxon>
        <taxon>Pseudomonadati</taxon>
        <taxon>Pseudomonadota</taxon>
        <taxon>Gammaproteobacteria</taxon>
        <taxon>Cellvibrionales</taxon>
        <taxon>Cellvibrionaceae</taxon>
        <taxon>Exilibacterium</taxon>
    </lineage>
</organism>
<gene>
    <name evidence="8" type="ORF">FKG94_11270</name>
</gene>
<evidence type="ECO:0000256" key="3">
    <source>
        <dbReference type="ARBA" id="ARBA00023237"/>
    </source>
</evidence>
<evidence type="ECO:0000259" key="6">
    <source>
        <dbReference type="Pfam" id="PF00593"/>
    </source>
</evidence>
<evidence type="ECO:0000313" key="9">
    <source>
        <dbReference type="Proteomes" id="UP000319732"/>
    </source>
</evidence>
<feature type="domain" description="TonB-dependent receptor-like beta-barrel" evidence="6">
    <location>
        <begin position="453"/>
        <end position="1007"/>
    </location>
</feature>
<comment type="subcellular location">
    <subcellularLocation>
        <location evidence="1 4">Cell outer membrane</location>
    </subcellularLocation>
</comment>
<accession>A0A545TQD4</accession>
<dbReference type="Gene3D" id="2.170.130.10">
    <property type="entry name" value="TonB-dependent receptor, plug domain"/>
    <property type="match status" value="1"/>
</dbReference>
<dbReference type="GO" id="GO:0009279">
    <property type="term" value="C:cell outer membrane"/>
    <property type="evidence" value="ECO:0007669"/>
    <property type="project" value="UniProtKB-SubCell"/>
</dbReference>
<keyword evidence="5" id="KW-0732">Signal</keyword>
<dbReference type="SUPFAM" id="SSF56935">
    <property type="entry name" value="Porins"/>
    <property type="match status" value="1"/>
</dbReference>
<evidence type="ECO:0000256" key="1">
    <source>
        <dbReference type="ARBA" id="ARBA00004442"/>
    </source>
</evidence>
<comment type="similarity">
    <text evidence="4">Belongs to the TonB-dependent receptor family.</text>
</comment>
<dbReference type="EMBL" id="VHSG01000011">
    <property type="protein sequence ID" value="TQV79442.1"/>
    <property type="molecule type" value="Genomic_DNA"/>
</dbReference>
<protein>
    <submittedName>
        <fullName evidence="8">TonB-dependent receptor</fullName>
    </submittedName>
</protein>
<keyword evidence="4" id="KW-0798">TonB box</keyword>
<feature type="signal peptide" evidence="5">
    <location>
        <begin position="1"/>
        <end position="34"/>
    </location>
</feature>
<dbReference type="InterPro" id="IPR000531">
    <property type="entry name" value="Beta-barrel_TonB"/>
</dbReference>
<dbReference type="InterPro" id="IPR012910">
    <property type="entry name" value="Plug_dom"/>
</dbReference>
<evidence type="ECO:0000256" key="5">
    <source>
        <dbReference type="SAM" id="SignalP"/>
    </source>
</evidence>
<keyword evidence="2 4" id="KW-0472">Membrane</keyword>
<dbReference type="InterPro" id="IPR037066">
    <property type="entry name" value="Plug_dom_sf"/>
</dbReference>
<dbReference type="PANTHER" id="PTHR40980:SF3">
    <property type="entry name" value="TONB-DEPENDENT RECEPTOR-LIKE BETA-BARREL DOMAIN-CONTAINING PROTEIN"/>
    <property type="match status" value="1"/>
</dbReference>
<evidence type="ECO:0000256" key="4">
    <source>
        <dbReference type="RuleBase" id="RU003357"/>
    </source>
</evidence>
<dbReference type="PANTHER" id="PTHR40980">
    <property type="entry name" value="PLUG DOMAIN-CONTAINING PROTEIN"/>
    <property type="match status" value="1"/>
</dbReference>
<name>A0A545TQD4_9GAMM</name>
<proteinExistence type="inferred from homology"/>
<dbReference type="Proteomes" id="UP000319732">
    <property type="component" value="Unassembled WGS sequence"/>
</dbReference>
<feature type="domain" description="TonB-dependent receptor plug" evidence="7">
    <location>
        <begin position="70"/>
        <end position="173"/>
    </location>
</feature>
<dbReference type="Gene3D" id="2.40.170.20">
    <property type="entry name" value="TonB-dependent receptor, beta-barrel domain"/>
    <property type="match status" value="1"/>
</dbReference>
<comment type="caution">
    <text evidence="8">The sequence shown here is derived from an EMBL/GenBank/DDBJ whole genome shotgun (WGS) entry which is preliminary data.</text>
</comment>
<dbReference type="RefSeq" id="WP_142904332.1">
    <property type="nucleotide sequence ID" value="NZ_ML660092.1"/>
</dbReference>
<evidence type="ECO:0000256" key="2">
    <source>
        <dbReference type="ARBA" id="ARBA00023136"/>
    </source>
</evidence>
<dbReference type="Pfam" id="PF07715">
    <property type="entry name" value="Plug"/>
    <property type="match status" value="1"/>
</dbReference>
<keyword evidence="8" id="KW-0675">Receptor</keyword>
<dbReference type="OrthoDB" id="8727862at2"/>
<keyword evidence="9" id="KW-1185">Reference proteome</keyword>
<dbReference type="Pfam" id="PF00593">
    <property type="entry name" value="TonB_dep_Rec_b-barrel"/>
    <property type="match status" value="1"/>
</dbReference>
<evidence type="ECO:0000313" key="8">
    <source>
        <dbReference type="EMBL" id="TQV79442.1"/>
    </source>
</evidence>
<dbReference type="InterPro" id="IPR010104">
    <property type="entry name" value="TonB_rcpt_bac"/>
</dbReference>
<evidence type="ECO:0000259" key="7">
    <source>
        <dbReference type="Pfam" id="PF07715"/>
    </source>
</evidence>